<evidence type="ECO:0000256" key="2">
    <source>
        <dbReference type="ARBA" id="ARBA00022801"/>
    </source>
</evidence>
<evidence type="ECO:0000259" key="4">
    <source>
        <dbReference type="Pfam" id="PF00884"/>
    </source>
</evidence>
<name>A0A2S0VXM5_9ALTE</name>
<dbReference type="PROSITE" id="PS51257">
    <property type="entry name" value="PROKAR_LIPOPROTEIN"/>
    <property type="match status" value="1"/>
</dbReference>
<dbReference type="AlphaFoldDB" id="A0A2S0VXM5"/>
<dbReference type="InterPro" id="IPR000917">
    <property type="entry name" value="Sulfatase_N"/>
</dbReference>
<feature type="chain" id="PRO_5015423132" evidence="3">
    <location>
        <begin position="34"/>
        <end position="495"/>
    </location>
</feature>
<dbReference type="PANTHER" id="PTHR45953:SF1">
    <property type="entry name" value="IDURONATE 2-SULFATASE"/>
    <property type="match status" value="1"/>
</dbReference>
<organism evidence="5 6">
    <name type="scientific">Saccharobesus litoralis</name>
    <dbReference type="NCBI Taxonomy" id="2172099"/>
    <lineage>
        <taxon>Bacteria</taxon>
        <taxon>Pseudomonadati</taxon>
        <taxon>Pseudomonadota</taxon>
        <taxon>Gammaproteobacteria</taxon>
        <taxon>Alteromonadales</taxon>
        <taxon>Alteromonadaceae</taxon>
        <taxon>Saccharobesus</taxon>
    </lineage>
</organism>
<dbReference type="CDD" id="cd16031">
    <property type="entry name" value="G6S_like"/>
    <property type="match status" value="1"/>
</dbReference>
<evidence type="ECO:0000256" key="3">
    <source>
        <dbReference type="SAM" id="SignalP"/>
    </source>
</evidence>
<dbReference type="EMBL" id="CP026604">
    <property type="protein sequence ID" value="AWB68948.1"/>
    <property type="molecule type" value="Genomic_DNA"/>
</dbReference>
<keyword evidence="1" id="KW-0479">Metal-binding</keyword>
<keyword evidence="2" id="KW-0378">Hydrolase</keyword>
<dbReference type="KEGG" id="cate:C2869_06735"/>
<dbReference type="Proteomes" id="UP000244441">
    <property type="component" value="Chromosome"/>
</dbReference>
<reference evidence="5 6" key="1">
    <citation type="submission" date="2018-01" db="EMBL/GenBank/DDBJ databases">
        <title>Genome sequence of a Cantenovulum-like bacteria.</title>
        <authorList>
            <person name="Tan W.R."/>
            <person name="Lau N.-S."/>
            <person name="Go F."/>
            <person name="Amirul A.-A.A."/>
        </authorList>
    </citation>
    <scope>NUCLEOTIDE SEQUENCE [LARGE SCALE GENOMIC DNA]</scope>
    <source>
        <strain evidence="5 6">CCB-QB4</strain>
    </source>
</reference>
<feature type="domain" description="Sulfatase N-terminal" evidence="4">
    <location>
        <begin position="50"/>
        <end position="375"/>
    </location>
</feature>
<evidence type="ECO:0000256" key="1">
    <source>
        <dbReference type="ARBA" id="ARBA00022723"/>
    </source>
</evidence>
<dbReference type="OrthoDB" id="9803751at2"/>
<dbReference type="Pfam" id="PF00884">
    <property type="entry name" value="Sulfatase"/>
    <property type="match status" value="1"/>
</dbReference>
<proteinExistence type="predicted"/>
<dbReference type="PANTHER" id="PTHR45953">
    <property type="entry name" value="IDURONATE 2-SULFATASE"/>
    <property type="match status" value="1"/>
</dbReference>
<keyword evidence="6" id="KW-1185">Reference proteome</keyword>
<dbReference type="SUPFAM" id="SSF53649">
    <property type="entry name" value="Alkaline phosphatase-like"/>
    <property type="match status" value="1"/>
</dbReference>
<keyword evidence="3" id="KW-0732">Signal</keyword>
<dbReference type="GO" id="GO:0005737">
    <property type="term" value="C:cytoplasm"/>
    <property type="evidence" value="ECO:0007669"/>
    <property type="project" value="TreeGrafter"/>
</dbReference>
<dbReference type="InterPro" id="IPR017850">
    <property type="entry name" value="Alkaline_phosphatase_core_sf"/>
</dbReference>
<gene>
    <name evidence="5" type="ORF">C2869_06735</name>
</gene>
<dbReference type="GO" id="GO:0046872">
    <property type="term" value="F:metal ion binding"/>
    <property type="evidence" value="ECO:0007669"/>
    <property type="project" value="UniProtKB-KW"/>
</dbReference>
<dbReference type="GO" id="GO:0008484">
    <property type="term" value="F:sulfuric ester hydrolase activity"/>
    <property type="evidence" value="ECO:0007669"/>
    <property type="project" value="TreeGrafter"/>
</dbReference>
<feature type="signal peptide" evidence="3">
    <location>
        <begin position="1"/>
        <end position="33"/>
    </location>
</feature>
<dbReference type="Gene3D" id="3.40.720.10">
    <property type="entry name" value="Alkaline Phosphatase, subunit A"/>
    <property type="match status" value="1"/>
</dbReference>
<evidence type="ECO:0000313" key="6">
    <source>
        <dbReference type="Proteomes" id="UP000244441"/>
    </source>
</evidence>
<accession>A0A2S0VXM5</accession>
<evidence type="ECO:0000313" key="5">
    <source>
        <dbReference type="EMBL" id="AWB68948.1"/>
    </source>
</evidence>
<sequence>MLLKKISKPLTTVAVLALPLLLASCGTSSGTHSDTKTSGEAAQVKPQKKPNILFILSDDHRWDLIGKYHPIIKTPNLDKLANQGTVFKNAFVTTPICATSRISILTSLTERTHDFTFRRPATGLAESNSAYPKVLKDNGYNTAFVGKYEIKLSGPDESRFDFFKPLLQAKTVEYKGQELPQTYYIAELAKEFIQQNQGGEKPWVMAVNFWDPHAHDRDQELQYHYPEEFESYYQDITIPPAKFSQDDTFAKLPQFLQESIGHVRWKYRFGTEAIYQKMVKRHYRAISGVDKAIGKIYQELEKQGMADNTVIIYAGDNGYSMNERQLAGKWFGWEEDLRIPLIIYDPRNAKTKGKEHNEIALNIDIAPTILALADVKAPESYQGSSLTPILNGESPDTWRQEFFFEHMYQPKRVSIPPTVGIRTQQWKYVDFYKHDFQQLYDLVNDPEEQHNLAYSAQHQATLKELSQRTDQYIAKYEAQRSEEVKQRKSYINQRN</sequence>
<protein>
    <submittedName>
        <fullName evidence="5">Acetylglucosamine-6-sulfatase</fullName>
    </submittedName>
</protein>